<evidence type="ECO:0000313" key="3">
    <source>
        <dbReference type="EMBL" id="RCW48414.1"/>
    </source>
</evidence>
<dbReference type="SUPFAM" id="SSF49785">
    <property type="entry name" value="Galactose-binding domain-like"/>
    <property type="match status" value="1"/>
</dbReference>
<evidence type="ECO:0000256" key="1">
    <source>
        <dbReference type="ARBA" id="ARBA00022801"/>
    </source>
</evidence>
<comment type="caution">
    <text evidence="3">The sequence shown here is derived from an EMBL/GenBank/DDBJ whole genome shotgun (WGS) entry which is preliminary data.</text>
</comment>
<reference evidence="3 4" key="1">
    <citation type="submission" date="2018-07" db="EMBL/GenBank/DDBJ databases">
        <title>Genomic Encyclopedia of Type Strains, Phase III (KMG-III): the genomes of soil and plant-associated and newly described type strains.</title>
        <authorList>
            <person name="Whitman W."/>
        </authorList>
    </citation>
    <scope>NUCLEOTIDE SEQUENCE [LARGE SCALE GENOMIC DNA]</scope>
    <source>
        <strain evidence="3 4">CECT 7506</strain>
    </source>
</reference>
<feature type="domain" description="CBM-cenC" evidence="2">
    <location>
        <begin position="2"/>
        <end position="92"/>
    </location>
</feature>
<evidence type="ECO:0000259" key="2">
    <source>
        <dbReference type="Pfam" id="PF02018"/>
    </source>
</evidence>
<dbReference type="EMBL" id="QPJD01000006">
    <property type="protein sequence ID" value="RCW48414.1"/>
    <property type="molecule type" value="Genomic_DNA"/>
</dbReference>
<keyword evidence="1" id="KW-0378">Hydrolase</keyword>
<accession>A0A368W7J4</accession>
<dbReference type="GO" id="GO:0016798">
    <property type="term" value="F:hydrolase activity, acting on glycosyl bonds"/>
    <property type="evidence" value="ECO:0007669"/>
    <property type="project" value="InterPro"/>
</dbReference>
<dbReference type="Pfam" id="PF02018">
    <property type="entry name" value="CBM_4_9"/>
    <property type="match status" value="1"/>
</dbReference>
<dbReference type="RefSeq" id="WP_245976106.1">
    <property type="nucleotide sequence ID" value="NZ_QPJD01000006.1"/>
</dbReference>
<protein>
    <submittedName>
        <fullName evidence="3">Carbohydrate binding protein</fullName>
    </submittedName>
</protein>
<organism evidence="3 4">
    <name type="scientific">Paenibacillus prosopidis</name>
    <dbReference type="NCBI Taxonomy" id="630520"/>
    <lineage>
        <taxon>Bacteria</taxon>
        <taxon>Bacillati</taxon>
        <taxon>Bacillota</taxon>
        <taxon>Bacilli</taxon>
        <taxon>Bacillales</taxon>
        <taxon>Paenibacillaceae</taxon>
        <taxon>Paenibacillus</taxon>
    </lineage>
</organism>
<name>A0A368W7J4_9BACL</name>
<dbReference type="Gene3D" id="2.60.120.260">
    <property type="entry name" value="Galactose-binding domain-like"/>
    <property type="match status" value="1"/>
</dbReference>
<keyword evidence="4" id="KW-1185">Reference proteome</keyword>
<proteinExistence type="predicted"/>
<evidence type="ECO:0000313" key="4">
    <source>
        <dbReference type="Proteomes" id="UP000252415"/>
    </source>
</evidence>
<dbReference type="Proteomes" id="UP000252415">
    <property type="component" value="Unassembled WGS sequence"/>
</dbReference>
<dbReference type="AlphaFoldDB" id="A0A368W7J4"/>
<sequence>MTGRTQGWNGPQLDLTSFMQAGKNYAISAWIRLPAGTADAPVSMSVQRTTAGTTYYEYVTAITANENGWVKLTGEYKLLQPAERIGVYFESFNNPTLAFYMDDFRIEQASDPVPIEIEHDIPNLKDVFADHFILGSSLLVGEIEDPEGPDAQLLKKLTAVIFWGKDDLNTWLRTFPVAVD</sequence>
<dbReference type="InterPro" id="IPR003305">
    <property type="entry name" value="CenC_carb-bd"/>
</dbReference>
<dbReference type="InterPro" id="IPR008979">
    <property type="entry name" value="Galactose-bd-like_sf"/>
</dbReference>
<gene>
    <name evidence="3" type="ORF">DFP97_106114</name>
</gene>